<keyword evidence="1" id="KW-0472">Membrane</keyword>
<dbReference type="eggNOG" id="arCOG15022">
    <property type="taxonomic scope" value="Archaea"/>
</dbReference>
<keyword evidence="1" id="KW-0812">Transmembrane</keyword>
<gene>
    <name evidence="2" type="ordered locus">Huta_2112</name>
</gene>
<evidence type="ECO:0000256" key="1">
    <source>
        <dbReference type="SAM" id="Phobius"/>
    </source>
</evidence>
<sequence length="105" mass="11435">MVEIRALNSARQEASGIRMVLLAVWYWISSHVSLTIAIFGALLMVIGAAVLQGPGAAPGVYEAPLQNIMAGMFGVWGFSFILLGLFFDIILRLLGVWQQRQASKV</sequence>
<name>C7NU34_HALUD</name>
<dbReference type="STRING" id="519442.Huta_2112"/>
<feature type="transmembrane region" description="Helical" evidence="1">
    <location>
        <begin position="68"/>
        <end position="94"/>
    </location>
</feature>
<feature type="transmembrane region" description="Helical" evidence="1">
    <location>
        <begin position="20"/>
        <end position="48"/>
    </location>
</feature>
<dbReference type="OrthoDB" id="379827at2157"/>
<dbReference type="GeneID" id="8384406"/>
<dbReference type="HOGENOM" id="CLU_2366142_0_0_2"/>
<dbReference type="KEGG" id="hut:Huta_2112"/>
<dbReference type="EMBL" id="CP001687">
    <property type="protein sequence ID" value="ACV12279.1"/>
    <property type="molecule type" value="Genomic_DNA"/>
</dbReference>
<dbReference type="RefSeq" id="WP_015789850.1">
    <property type="nucleotide sequence ID" value="NC_013158.1"/>
</dbReference>
<organism evidence="2 3">
    <name type="scientific">Halorhabdus utahensis (strain DSM 12940 / JCM 11049 / AX-2)</name>
    <dbReference type="NCBI Taxonomy" id="519442"/>
    <lineage>
        <taxon>Archaea</taxon>
        <taxon>Methanobacteriati</taxon>
        <taxon>Methanobacteriota</taxon>
        <taxon>Stenosarchaea group</taxon>
        <taxon>Halobacteria</taxon>
        <taxon>Halobacteriales</taxon>
        <taxon>Haloarculaceae</taxon>
        <taxon>Halorhabdus</taxon>
    </lineage>
</organism>
<keyword evidence="1" id="KW-1133">Transmembrane helix</keyword>
<evidence type="ECO:0000313" key="3">
    <source>
        <dbReference type="Proteomes" id="UP000002071"/>
    </source>
</evidence>
<dbReference type="Proteomes" id="UP000002071">
    <property type="component" value="Chromosome"/>
</dbReference>
<evidence type="ECO:0000313" key="2">
    <source>
        <dbReference type="EMBL" id="ACV12279.1"/>
    </source>
</evidence>
<proteinExistence type="predicted"/>
<accession>C7NU34</accession>
<keyword evidence="3" id="KW-1185">Reference proteome</keyword>
<protein>
    <submittedName>
        <fullName evidence="2">Uncharacterized protein</fullName>
    </submittedName>
</protein>
<reference evidence="2 3" key="1">
    <citation type="journal article" date="2009" name="Stand. Genomic Sci.">
        <title>Complete genome sequence of Halorhabdus utahensis type strain (AX-2).</title>
        <authorList>
            <person name="Anderson I."/>
            <person name="Tindall B.J."/>
            <person name="Pomrenke H."/>
            <person name="Goker M."/>
            <person name="Lapidus A."/>
            <person name="Nolan M."/>
            <person name="Copeland A."/>
            <person name="Glavina Del Rio T."/>
            <person name="Chen F."/>
            <person name="Tice H."/>
            <person name="Cheng J.F."/>
            <person name="Lucas S."/>
            <person name="Chertkov O."/>
            <person name="Bruce D."/>
            <person name="Brettin T."/>
            <person name="Detter J.C."/>
            <person name="Han C."/>
            <person name="Goodwin L."/>
            <person name="Land M."/>
            <person name="Hauser L."/>
            <person name="Chang Y.J."/>
            <person name="Jeffries C.D."/>
            <person name="Pitluck S."/>
            <person name="Pati A."/>
            <person name="Mavromatis K."/>
            <person name="Ivanova N."/>
            <person name="Ovchinnikova G."/>
            <person name="Chen A."/>
            <person name="Palaniappan K."/>
            <person name="Chain P."/>
            <person name="Rohde M."/>
            <person name="Bristow J."/>
            <person name="Eisen J.A."/>
            <person name="Markowitz V."/>
            <person name="Hugenholtz P."/>
            <person name="Kyrpides N.C."/>
            <person name="Klenk H.P."/>
        </authorList>
    </citation>
    <scope>NUCLEOTIDE SEQUENCE [LARGE SCALE GENOMIC DNA]</scope>
    <source>
        <strain evidence="3">DSM 12940 / JCM 11049 / AX-2</strain>
    </source>
</reference>
<dbReference type="AlphaFoldDB" id="C7NU34"/>